<evidence type="ECO:0000256" key="1">
    <source>
        <dbReference type="ARBA" id="ARBA00022723"/>
    </source>
</evidence>
<dbReference type="PANTHER" id="PTHR43063:SF1">
    <property type="entry name" value="4FE-4S CLUSTER CONTAINING PARA FAMILY ATPASE PROTEIN"/>
    <property type="match status" value="1"/>
</dbReference>
<keyword evidence="1" id="KW-0479">Metal-binding</keyword>
<dbReference type="SUPFAM" id="SSF52540">
    <property type="entry name" value="P-loop containing nucleoside triphosphate hydrolases"/>
    <property type="match status" value="1"/>
</dbReference>
<proteinExistence type="predicted"/>
<feature type="domain" description="4Fe-4S ferredoxin-type" evidence="4">
    <location>
        <begin position="87"/>
        <end position="115"/>
    </location>
</feature>
<evidence type="ECO:0000313" key="6">
    <source>
        <dbReference type="Proteomes" id="UP000190285"/>
    </source>
</evidence>
<dbReference type="Pfam" id="PF01656">
    <property type="entry name" value="CbiA"/>
    <property type="match status" value="1"/>
</dbReference>
<dbReference type="PROSITE" id="PS00198">
    <property type="entry name" value="4FE4S_FER_1"/>
    <property type="match status" value="1"/>
</dbReference>
<dbReference type="Pfam" id="PF00037">
    <property type="entry name" value="Fer4"/>
    <property type="match status" value="2"/>
</dbReference>
<dbReference type="InterPro" id="IPR017896">
    <property type="entry name" value="4Fe4S_Fe-S-bd"/>
</dbReference>
<keyword evidence="3" id="KW-0411">Iron-sulfur</keyword>
<dbReference type="Proteomes" id="UP000190285">
    <property type="component" value="Unassembled WGS sequence"/>
</dbReference>
<gene>
    <name evidence="5" type="ORF">SAMN02194393_03078</name>
</gene>
<dbReference type="GO" id="GO:0051536">
    <property type="term" value="F:iron-sulfur cluster binding"/>
    <property type="evidence" value="ECO:0007669"/>
    <property type="project" value="UniProtKB-KW"/>
</dbReference>
<dbReference type="Gene3D" id="3.40.50.300">
    <property type="entry name" value="P-loop containing nucleotide triphosphate hydrolases"/>
    <property type="match status" value="1"/>
</dbReference>
<protein>
    <submittedName>
        <fullName evidence="5">MinD superfamily P-loop ATPase, contains an inserted ferredoxin domain</fullName>
    </submittedName>
</protein>
<evidence type="ECO:0000259" key="4">
    <source>
        <dbReference type="PROSITE" id="PS51379"/>
    </source>
</evidence>
<organism evidence="5 6">
    <name type="scientific">Maledivibacter halophilus</name>
    <dbReference type="NCBI Taxonomy" id="36842"/>
    <lineage>
        <taxon>Bacteria</taxon>
        <taxon>Bacillati</taxon>
        <taxon>Bacillota</taxon>
        <taxon>Clostridia</taxon>
        <taxon>Peptostreptococcales</taxon>
        <taxon>Caminicellaceae</taxon>
        <taxon>Maledivibacter</taxon>
    </lineage>
</organism>
<sequence>MKIVVLSGKGGTGKTTISTNLAVNIKNAVLIDTDVEEPNSHVFLNPKIEDTIPVTKDYPDVDMDKCILCGKCGDFCRYNAILPARNKVLIFKEMCHDCGGCELVCPAHAIKYIKREIGNIYSGVSKYGVKMKYGDLNVGEVSGVKIIEELKELVKDEEMVIIDAPPGTSCSTVAAATGVDYAIVVSEPTPFGVSDMKMVVEMLRNMNIPFGVVVNKAGLGDNEIYEYCDEENIEILQEVPFDKEIAKLYASGNILSYELKVYKEKIETILKKIK</sequence>
<dbReference type="InterPro" id="IPR017900">
    <property type="entry name" value="4Fe4S_Fe_S_CS"/>
</dbReference>
<keyword evidence="6" id="KW-1185">Reference proteome</keyword>
<dbReference type="EMBL" id="FUZT01000007">
    <property type="protein sequence ID" value="SKC77001.1"/>
    <property type="molecule type" value="Genomic_DNA"/>
</dbReference>
<keyword evidence="2" id="KW-0408">Iron</keyword>
<feature type="domain" description="4Fe-4S ferredoxin-type" evidence="4">
    <location>
        <begin position="57"/>
        <end position="86"/>
    </location>
</feature>
<dbReference type="PROSITE" id="PS51379">
    <property type="entry name" value="4FE4S_FER_2"/>
    <property type="match status" value="2"/>
</dbReference>
<dbReference type="PANTHER" id="PTHR43063">
    <property type="entry name" value="4FE-4S CLUSTER CONTAINING PARA FAMILY ATPASE PROTEIN"/>
    <property type="match status" value="1"/>
</dbReference>
<dbReference type="GO" id="GO:0046872">
    <property type="term" value="F:metal ion binding"/>
    <property type="evidence" value="ECO:0007669"/>
    <property type="project" value="UniProtKB-KW"/>
</dbReference>
<accession>A0A1T5LM23</accession>
<dbReference type="AlphaFoldDB" id="A0A1T5LM23"/>
<dbReference type="SUPFAM" id="SSF54862">
    <property type="entry name" value="4Fe-4S ferredoxins"/>
    <property type="match status" value="1"/>
</dbReference>
<evidence type="ECO:0000256" key="2">
    <source>
        <dbReference type="ARBA" id="ARBA00023004"/>
    </source>
</evidence>
<evidence type="ECO:0000256" key="3">
    <source>
        <dbReference type="ARBA" id="ARBA00023014"/>
    </source>
</evidence>
<dbReference type="InterPro" id="IPR002586">
    <property type="entry name" value="CobQ/CobB/MinD/ParA_Nub-bd_dom"/>
</dbReference>
<dbReference type="RefSeq" id="WP_079492773.1">
    <property type="nucleotide sequence ID" value="NZ_FUZT01000007.1"/>
</dbReference>
<dbReference type="OrthoDB" id="9778602at2"/>
<evidence type="ECO:0000313" key="5">
    <source>
        <dbReference type="EMBL" id="SKC77001.1"/>
    </source>
</evidence>
<dbReference type="Gene3D" id="3.30.70.20">
    <property type="match status" value="1"/>
</dbReference>
<dbReference type="InterPro" id="IPR027417">
    <property type="entry name" value="P-loop_NTPase"/>
</dbReference>
<reference evidence="5 6" key="1">
    <citation type="submission" date="2017-02" db="EMBL/GenBank/DDBJ databases">
        <authorList>
            <person name="Peterson S.W."/>
        </authorList>
    </citation>
    <scope>NUCLEOTIDE SEQUENCE [LARGE SCALE GENOMIC DNA]</scope>
    <source>
        <strain evidence="5 6">M1</strain>
    </source>
</reference>
<name>A0A1T5LM23_9FIRM</name>
<dbReference type="STRING" id="36842.SAMN02194393_03078"/>
<dbReference type="CDD" id="cd03110">
    <property type="entry name" value="SIMIBI_bact_arch"/>
    <property type="match status" value="1"/>
</dbReference>